<comment type="similarity">
    <text evidence="1">Belongs to the glycosyltransferase 90 family.</text>
</comment>
<dbReference type="InterPro" id="IPR051091">
    <property type="entry name" value="O-Glucosyltr/Glycosyltrsf_90"/>
</dbReference>
<dbReference type="PANTHER" id="PTHR12203:SF35">
    <property type="entry name" value="PROTEIN O-GLUCOSYLTRANSFERASE 1"/>
    <property type="match status" value="1"/>
</dbReference>
<dbReference type="OrthoDB" id="48801at2759"/>
<reference evidence="5 6" key="1">
    <citation type="journal article" date="2012" name="Genome Biol.">
        <title>Genome and low-iron response of an oceanic diatom adapted to chronic iron limitation.</title>
        <authorList>
            <person name="Lommer M."/>
            <person name="Specht M."/>
            <person name="Roy A.S."/>
            <person name="Kraemer L."/>
            <person name="Andreson R."/>
            <person name="Gutowska M.A."/>
            <person name="Wolf J."/>
            <person name="Bergner S.V."/>
            <person name="Schilhabel M.B."/>
            <person name="Klostermeier U.C."/>
            <person name="Beiko R.G."/>
            <person name="Rosenstiel P."/>
            <person name="Hippler M."/>
            <person name="Laroche J."/>
        </authorList>
    </citation>
    <scope>NUCLEOTIDE SEQUENCE [LARGE SCALE GENOMIC DNA]</scope>
    <source>
        <strain evidence="5 6">CCMP1005</strain>
    </source>
</reference>
<dbReference type="AlphaFoldDB" id="K0RAT8"/>
<feature type="signal peptide" evidence="3">
    <location>
        <begin position="1"/>
        <end position="18"/>
    </location>
</feature>
<accession>K0RAT8</accession>
<feature type="chain" id="PRO_5003836176" description="Glycosyl transferase CAP10 domain-containing protein" evidence="3">
    <location>
        <begin position="19"/>
        <end position="677"/>
    </location>
</feature>
<dbReference type="PROSITE" id="PS51257">
    <property type="entry name" value="PROKAR_LIPOPROTEIN"/>
    <property type="match status" value="1"/>
</dbReference>
<dbReference type="eggNOG" id="KOG2458">
    <property type="taxonomic scope" value="Eukaryota"/>
</dbReference>
<sequence>MRLLALVILLFGIGCYVTKRGISEHTDVISAGGNRTVFHFPTSIRRGDFAQTFTTLLLADEIDANFMAPFILKGGVLMCRRAHIDQLASSSPRVRYRSFVDMLNTAKHLGLRGLLPATAVPILFVPDDNNFCNITKREESREDSFGFPRLTMSTISDKHATQLLPSPLAYQDANDEARHASDWCSAVAIPTYEVWQWVTNKDHRTARGWKRWTGKFRRYYPWGKKVRKAVWRGTTTANMWQYGGFTLNETPRGKVVRAGMNRPDLIDAAFVKLVQDYSDHEKWANTTRLSSERIPFDDQMLYLAIIDVDGKSALMITVPTRIIEQLHHDTDSWNQGNGWSSRFPKLLCMNSVTIKIEPDFIEYFHHDLIPGRHYIPASLGNLTQVVDYVVSPANDDEMKNVVREANAWCQQAMVVESVARSAMEQISEYYDELTATIDESSIAIEDVVQNPRLSLDSLIDLVAVDAEDVDSLGRGRGRLGWWQRTMTEDVDGLRHNAVGARWRQVFNSAASSRAVKACRVLESSDWAIVPRLATRKRSKDMTSSALRDTDTLLDENVLKAKKTMCEHDRSLYAEIWPILQPGSGTPQIKRVYSAMEPSVAYALAPMHLPAFYIPRGCGKTTWEPASTLTSTATSCFRAEISGFEPPGTPQIKRVYGAMDLLVAYAFAPMHLSAFNIV</sequence>
<protein>
    <recommendedName>
        <fullName evidence="4">Glycosyl transferase CAP10 domain-containing protein</fullName>
    </recommendedName>
</protein>
<name>K0RAT8_THAOC</name>
<dbReference type="SMART" id="SM00672">
    <property type="entry name" value="CAP10"/>
    <property type="match status" value="1"/>
</dbReference>
<organism evidence="5 6">
    <name type="scientific">Thalassiosira oceanica</name>
    <name type="common">Marine diatom</name>
    <dbReference type="NCBI Taxonomy" id="159749"/>
    <lineage>
        <taxon>Eukaryota</taxon>
        <taxon>Sar</taxon>
        <taxon>Stramenopiles</taxon>
        <taxon>Ochrophyta</taxon>
        <taxon>Bacillariophyta</taxon>
        <taxon>Coscinodiscophyceae</taxon>
        <taxon>Thalassiosirophycidae</taxon>
        <taxon>Thalassiosirales</taxon>
        <taxon>Thalassiosiraceae</taxon>
        <taxon>Thalassiosira</taxon>
    </lineage>
</organism>
<dbReference type="Proteomes" id="UP000266841">
    <property type="component" value="Unassembled WGS sequence"/>
</dbReference>
<feature type="domain" description="Glycosyl transferase CAP10" evidence="4">
    <location>
        <begin position="167"/>
        <end position="441"/>
    </location>
</feature>
<keyword evidence="3" id="KW-0732">Signal</keyword>
<dbReference type="Pfam" id="PF05686">
    <property type="entry name" value="Glyco_transf_90"/>
    <property type="match status" value="1"/>
</dbReference>
<evidence type="ECO:0000256" key="3">
    <source>
        <dbReference type="SAM" id="SignalP"/>
    </source>
</evidence>
<evidence type="ECO:0000313" key="6">
    <source>
        <dbReference type="Proteomes" id="UP000266841"/>
    </source>
</evidence>
<dbReference type="InterPro" id="IPR006598">
    <property type="entry name" value="CAP10"/>
</dbReference>
<dbReference type="PANTHER" id="PTHR12203">
    <property type="entry name" value="KDEL LYS-ASP-GLU-LEU CONTAINING - RELATED"/>
    <property type="match status" value="1"/>
</dbReference>
<evidence type="ECO:0000256" key="1">
    <source>
        <dbReference type="ARBA" id="ARBA00010118"/>
    </source>
</evidence>
<proteinExistence type="inferred from homology"/>
<dbReference type="GO" id="GO:0016740">
    <property type="term" value="F:transferase activity"/>
    <property type="evidence" value="ECO:0007669"/>
    <property type="project" value="UniProtKB-KW"/>
</dbReference>
<comment type="caution">
    <text evidence="5">The sequence shown here is derived from an EMBL/GenBank/DDBJ whole genome shotgun (WGS) entry which is preliminary data.</text>
</comment>
<keyword evidence="6" id="KW-1185">Reference proteome</keyword>
<dbReference type="EMBL" id="AGNL01047936">
    <property type="protein sequence ID" value="EJK46156.1"/>
    <property type="molecule type" value="Genomic_DNA"/>
</dbReference>
<evidence type="ECO:0000259" key="4">
    <source>
        <dbReference type="SMART" id="SM00672"/>
    </source>
</evidence>
<evidence type="ECO:0000313" key="5">
    <source>
        <dbReference type="EMBL" id="EJK46156.1"/>
    </source>
</evidence>
<gene>
    <name evidence="5" type="ORF">THAOC_35189</name>
</gene>
<evidence type="ECO:0000256" key="2">
    <source>
        <dbReference type="ARBA" id="ARBA00022679"/>
    </source>
</evidence>
<keyword evidence="2" id="KW-0808">Transferase</keyword>